<dbReference type="GO" id="GO:0051213">
    <property type="term" value="F:dioxygenase activity"/>
    <property type="evidence" value="ECO:0007669"/>
    <property type="project" value="UniProtKB-KW"/>
</dbReference>
<dbReference type="GO" id="GO:0016705">
    <property type="term" value="F:oxidoreductase activity, acting on paired donors, with incorporation or reduction of molecular oxygen"/>
    <property type="evidence" value="ECO:0007669"/>
    <property type="project" value="InterPro"/>
</dbReference>
<dbReference type="PANTHER" id="PTHR24014">
    <property type="entry name" value="2-OXOGLUTARATE AND IRON-DEPENDENT OXYGENASE DOMAIN-CONTAINING PROTEIN 2"/>
    <property type="match status" value="1"/>
</dbReference>
<dbReference type="InterPro" id="IPR006620">
    <property type="entry name" value="Pro_4_hyd_alph"/>
</dbReference>
<evidence type="ECO:0000256" key="1">
    <source>
        <dbReference type="ARBA" id="ARBA00001961"/>
    </source>
</evidence>
<dbReference type="AlphaFoldDB" id="S8CLH9"/>
<feature type="non-terminal residue" evidence="8">
    <location>
        <position position="1"/>
    </location>
</feature>
<evidence type="ECO:0000313" key="9">
    <source>
        <dbReference type="Proteomes" id="UP000015453"/>
    </source>
</evidence>
<evidence type="ECO:0000256" key="4">
    <source>
        <dbReference type="ARBA" id="ARBA00022964"/>
    </source>
</evidence>
<keyword evidence="2" id="KW-0479">Metal-binding</keyword>
<reference evidence="8 9" key="1">
    <citation type="journal article" date="2013" name="BMC Genomics">
        <title>The miniature genome of a carnivorous plant Genlisea aurea contains a low number of genes and short non-coding sequences.</title>
        <authorList>
            <person name="Leushkin E.V."/>
            <person name="Sutormin R.A."/>
            <person name="Nabieva E.R."/>
            <person name="Penin A.A."/>
            <person name="Kondrashov A.S."/>
            <person name="Logacheva M.D."/>
        </authorList>
    </citation>
    <scope>NUCLEOTIDE SEQUENCE [LARGE SCALE GENOMIC DNA]</scope>
</reference>
<evidence type="ECO:0000259" key="7">
    <source>
        <dbReference type="PROSITE" id="PS51471"/>
    </source>
</evidence>
<sequence>PPTHLTHRIRLNPDCDHEPDNYDDLQLDFCPLIFSALERYLPPDLLPQPRDVKVNYMREIILRYYPESERIRIIKHREYRLKIQSNYQRLHKELYSVQAEAFFRPSFLRAMKENTEQGFRKIMSEPCPGIFKFQMLEPGFCEMMMAEVANFERWVSETKFRIVKPNRFSKSGVVLDDFGLESMLDKVVEDFIRPISKIFFADVGGATLDGHHGFVLEYGAGRNMDCGFHVDDSEVTLNVCLGKQFSGGELFFRGVRCDKHLHTEIQNDELYDYDQSPGFAVLHRGRHRHGARTITSGNRISLLLWCRSSAFRELRKYQKDFSGWCPECMREKKERQHQSVSSTKLELLRR</sequence>
<evidence type="ECO:0000256" key="6">
    <source>
        <dbReference type="ARBA" id="ARBA00023004"/>
    </source>
</evidence>
<protein>
    <recommendedName>
        <fullName evidence="7">Fe2OG dioxygenase domain-containing protein</fullName>
    </recommendedName>
</protein>
<dbReference type="PANTHER" id="PTHR24014:SF4">
    <property type="entry name" value="2-OXOGLUTARATE AND IRON-DEPENDENT OXYGENASE DOMAIN-CONTAINING PROTEIN 2"/>
    <property type="match status" value="1"/>
</dbReference>
<dbReference type="Gene3D" id="2.60.120.620">
    <property type="entry name" value="q2cbj1_9rhob like domain"/>
    <property type="match status" value="1"/>
</dbReference>
<keyword evidence="4" id="KW-0223">Dioxygenase</keyword>
<feature type="non-terminal residue" evidence="8">
    <location>
        <position position="350"/>
    </location>
</feature>
<comment type="cofactor">
    <cofactor evidence="1">
        <name>L-ascorbate</name>
        <dbReference type="ChEBI" id="CHEBI:38290"/>
    </cofactor>
</comment>
<dbReference type="Pfam" id="PF25238">
    <property type="entry name" value="OGFOD2-like"/>
    <property type="match status" value="1"/>
</dbReference>
<keyword evidence="5" id="KW-0560">Oxidoreductase</keyword>
<comment type="caution">
    <text evidence="8">The sequence shown here is derived from an EMBL/GenBank/DDBJ whole genome shotgun (WGS) entry which is preliminary data.</text>
</comment>
<dbReference type="PROSITE" id="PS51471">
    <property type="entry name" value="FE2OG_OXY"/>
    <property type="match status" value="1"/>
</dbReference>
<gene>
    <name evidence="8" type="ORF">M569_09146</name>
</gene>
<feature type="domain" description="Fe2OG dioxygenase" evidence="7">
    <location>
        <begin position="207"/>
        <end position="308"/>
    </location>
</feature>
<evidence type="ECO:0000313" key="8">
    <source>
        <dbReference type="EMBL" id="EPS65631.1"/>
    </source>
</evidence>
<dbReference type="InterPro" id="IPR005123">
    <property type="entry name" value="Oxoglu/Fe-dep_dioxygenase_dom"/>
</dbReference>
<dbReference type="GO" id="GO:0031418">
    <property type="term" value="F:L-ascorbic acid binding"/>
    <property type="evidence" value="ECO:0007669"/>
    <property type="project" value="UniProtKB-KW"/>
</dbReference>
<name>S8CLH9_9LAMI</name>
<keyword evidence="9" id="KW-1185">Reference proteome</keyword>
<evidence type="ECO:0000256" key="3">
    <source>
        <dbReference type="ARBA" id="ARBA00022896"/>
    </source>
</evidence>
<proteinExistence type="predicted"/>
<dbReference type="EMBL" id="AUSU01004119">
    <property type="protein sequence ID" value="EPS65631.1"/>
    <property type="molecule type" value="Genomic_DNA"/>
</dbReference>
<dbReference type="OrthoDB" id="1736837at2759"/>
<accession>S8CLH9</accession>
<organism evidence="8 9">
    <name type="scientific">Genlisea aurea</name>
    <dbReference type="NCBI Taxonomy" id="192259"/>
    <lineage>
        <taxon>Eukaryota</taxon>
        <taxon>Viridiplantae</taxon>
        <taxon>Streptophyta</taxon>
        <taxon>Embryophyta</taxon>
        <taxon>Tracheophyta</taxon>
        <taxon>Spermatophyta</taxon>
        <taxon>Magnoliopsida</taxon>
        <taxon>eudicotyledons</taxon>
        <taxon>Gunneridae</taxon>
        <taxon>Pentapetalae</taxon>
        <taxon>asterids</taxon>
        <taxon>lamiids</taxon>
        <taxon>Lamiales</taxon>
        <taxon>Lentibulariaceae</taxon>
        <taxon>Genlisea</taxon>
    </lineage>
</organism>
<dbReference type="SMART" id="SM00702">
    <property type="entry name" value="P4Hc"/>
    <property type="match status" value="1"/>
</dbReference>
<dbReference type="GO" id="GO:0005506">
    <property type="term" value="F:iron ion binding"/>
    <property type="evidence" value="ECO:0007669"/>
    <property type="project" value="InterPro"/>
</dbReference>
<dbReference type="Proteomes" id="UP000015453">
    <property type="component" value="Unassembled WGS sequence"/>
</dbReference>
<evidence type="ECO:0000256" key="2">
    <source>
        <dbReference type="ARBA" id="ARBA00022723"/>
    </source>
</evidence>
<evidence type="ECO:0000256" key="5">
    <source>
        <dbReference type="ARBA" id="ARBA00023002"/>
    </source>
</evidence>
<keyword evidence="3" id="KW-0847">Vitamin C</keyword>
<keyword evidence="6" id="KW-0408">Iron</keyword>